<feature type="domain" description="Prolyl 4-hydroxylase alpha subunit" evidence="6">
    <location>
        <begin position="60"/>
        <end position="254"/>
    </location>
</feature>
<evidence type="ECO:0000256" key="4">
    <source>
        <dbReference type="ARBA" id="ARBA00023002"/>
    </source>
</evidence>
<dbReference type="Proteomes" id="UP000641853">
    <property type="component" value="Unassembled WGS sequence"/>
</dbReference>
<dbReference type="EMBL" id="JACBAG010001692">
    <property type="protein sequence ID" value="KAF7183882.1"/>
    <property type="molecule type" value="Genomic_DNA"/>
</dbReference>
<dbReference type="PANTHER" id="PTHR10869:SF246">
    <property type="entry name" value="TRANSMEMBRANE PROLYL 4-HYDROXYLASE"/>
    <property type="match status" value="1"/>
</dbReference>
<dbReference type="GO" id="GO:0005506">
    <property type="term" value="F:iron ion binding"/>
    <property type="evidence" value="ECO:0007669"/>
    <property type="project" value="InterPro"/>
</dbReference>
<keyword evidence="4" id="KW-0560">Oxidoreductase</keyword>
<dbReference type="Pfam" id="PF13640">
    <property type="entry name" value="2OG-FeII_Oxy_3"/>
    <property type="match status" value="1"/>
</dbReference>
<name>A0A8H6VAT7_9EURO</name>
<proteinExistence type="predicted"/>
<evidence type="ECO:0000256" key="1">
    <source>
        <dbReference type="ARBA" id="ARBA00001961"/>
    </source>
</evidence>
<evidence type="ECO:0000259" key="6">
    <source>
        <dbReference type="SMART" id="SM00702"/>
    </source>
</evidence>
<dbReference type="PANTHER" id="PTHR10869">
    <property type="entry name" value="PROLYL 4-HYDROXYLASE ALPHA SUBUNIT"/>
    <property type="match status" value="1"/>
</dbReference>
<organism evidence="7 8">
    <name type="scientific">Aspergillus felis</name>
    <dbReference type="NCBI Taxonomy" id="1287682"/>
    <lineage>
        <taxon>Eukaryota</taxon>
        <taxon>Fungi</taxon>
        <taxon>Dikarya</taxon>
        <taxon>Ascomycota</taxon>
        <taxon>Pezizomycotina</taxon>
        <taxon>Eurotiomycetes</taxon>
        <taxon>Eurotiomycetidae</taxon>
        <taxon>Eurotiales</taxon>
        <taxon>Aspergillaceae</taxon>
        <taxon>Aspergillus</taxon>
        <taxon>Aspergillus subgen. Fumigati</taxon>
    </lineage>
</organism>
<evidence type="ECO:0000256" key="3">
    <source>
        <dbReference type="ARBA" id="ARBA00022964"/>
    </source>
</evidence>
<gene>
    <name evidence="7" type="ORF">CNMCM7691_004304</name>
</gene>
<dbReference type="GO" id="GO:0004656">
    <property type="term" value="F:procollagen-proline 4-dioxygenase activity"/>
    <property type="evidence" value="ECO:0007669"/>
    <property type="project" value="TreeGrafter"/>
</dbReference>
<evidence type="ECO:0000256" key="5">
    <source>
        <dbReference type="ARBA" id="ARBA00023004"/>
    </source>
</evidence>
<protein>
    <recommendedName>
        <fullName evidence="6">Prolyl 4-hydroxylase alpha subunit domain-containing protein</fullName>
    </recommendedName>
</protein>
<sequence length="265" mass="30364">MALHILKTRRFTMATLLLGFISFVLTGPRLDLSSLYINGLCGRYEHARTDLHVQIFSRDPLVLYIDNFVSQDEIDHLLNISEGLWTPSMVYPGGKSHVDTSQRVSESALLPRDEIVLRIEERALAFQGWRGNSTYMQKMKTQRYGVNGFYNFHYDWDSLVKDGNRVTTYMVYLVAECTGGGTNFPRLQRPNDTRWCNIIDCDDDEYSGVTFKPRVGAAVFWENMHPNGSFHRGVRHASLPVKSGVKVGLNIWGWDKAWKPPLELQ</sequence>
<keyword evidence="5" id="KW-0408">Iron</keyword>
<dbReference type="GO" id="GO:0031418">
    <property type="term" value="F:L-ascorbic acid binding"/>
    <property type="evidence" value="ECO:0007669"/>
    <property type="project" value="InterPro"/>
</dbReference>
<dbReference type="SMART" id="SM00702">
    <property type="entry name" value="P4Hc"/>
    <property type="match status" value="1"/>
</dbReference>
<evidence type="ECO:0000313" key="8">
    <source>
        <dbReference type="Proteomes" id="UP000641853"/>
    </source>
</evidence>
<evidence type="ECO:0000256" key="2">
    <source>
        <dbReference type="ARBA" id="ARBA00022723"/>
    </source>
</evidence>
<accession>A0A8H6VAT7</accession>
<keyword evidence="8" id="KW-1185">Reference proteome</keyword>
<keyword evidence="3" id="KW-0223">Dioxygenase</keyword>
<evidence type="ECO:0000313" key="7">
    <source>
        <dbReference type="EMBL" id="KAF7183882.1"/>
    </source>
</evidence>
<keyword evidence="2" id="KW-0479">Metal-binding</keyword>
<dbReference type="GO" id="GO:0005783">
    <property type="term" value="C:endoplasmic reticulum"/>
    <property type="evidence" value="ECO:0007669"/>
    <property type="project" value="TreeGrafter"/>
</dbReference>
<dbReference type="AlphaFoldDB" id="A0A8H6VAT7"/>
<dbReference type="InterPro" id="IPR044862">
    <property type="entry name" value="Pro_4_hyd_alph_FE2OG_OXY"/>
</dbReference>
<dbReference type="Gene3D" id="2.60.120.620">
    <property type="entry name" value="q2cbj1_9rhob like domain"/>
    <property type="match status" value="1"/>
</dbReference>
<comment type="cofactor">
    <cofactor evidence="1">
        <name>L-ascorbate</name>
        <dbReference type="ChEBI" id="CHEBI:38290"/>
    </cofactor>
</comment>
<dbReference type="InterPro" id="IPR045054">
    <property type="entry name" value="P4HA-like"/>
</dbReference>
<comment type="caution">
    <text evidence="7">The sequence shown here is derived from an EMBL/GenBank/DDBJ whole genome shotgun (WGS) entry which is preliminary data.</text>
</comment>
<reference evidence="7" key="1">
    <citation type="submission" date="2020-06" db="EMBL/GenBank/DDBJ databases">
        <title>Draft genome sequences of strains closely related to Aspergillus parafelis and Aspergillus hiratsukae.</title>
        <authorList>
            <person name="Dos Santos R.A.C."/>
            <person name="Rivero-Menendez O."/>
            <person name="Steenwyk J.L."/>
            <person name="Mead M.E."/>
            <person name="Goldman G.H."/>
            <person name="Alastruey-Izquierdo A."/>
            <person name="Rokas A."/>
        </authorList>
    </citation>
    <scope>NUCLEOTIDE SEQUENCE</scope>
    <source>
        <strain evidence="7">CNM-CM7691</strain>
    </source>
</reference>
<dbReference type="InterPro" id="IPR006620">
    <property type="entry name" value="Pro_4_hyd_alph"/>
</dbReference>